<organism evidence="2 3">
    <name type="scientific">Polarella glacialis</name>
    <name type="common">Dinoflagellate</name>
    <dbReference type="NCBI Taxonomy" id="89957"/>
    <lineage>
        <taxon>Eukaryota</taxon>
        <taxon>Sar</taxon>
        <taxon>Alveolata</taxon>
        <taxon>Dinophyceae</taxon>
        <taxon>Suessiales</taxon>
        <taxon>Suessiaceae</taxon>
        <taxon>Polarella</taxon>
    </lineage>
</organism>
<dbReference type="EMBL" id="CAJNNV010033129">
    <property type="protein sequence ID" value="CAE8642175.1"/>
    <property type="molecule type" value="Genomic_DNA"/>
</dbReference>
<feature type="non-terminal residue" evidence="2">
    <location>
        <position position="199"/>
    </location>
</feature>
<reference evidence="2" key="1">
    <citation type="submission" date="2021-02" db="EMBL/GenBank/DDBJ databases">
        <authorList>
            <person name="Dougan E. K."/>
            <person name="Rhodes N."/>
            <person name="Thang M."/>
            <person name="Chan C."/>
        </authorList>
    </citation>
    <scope>NUCLEOTIDE SEQUENCE</scope>
</reference>
<dbReference type="AlphaFoldDB" id="A0A813HUP8"/>
<evidence type="ECO:0000256" key="1">
    <source>
        <dbReference type="SAM" id="MobiDB-lite"/>
    </source>
</evidence>
<feature type="region of interest" description="Disordered" evidence="1">
    <location>
        <begin position="92"/>
        <end position="114"/>
    </location>
</feature>
<evidence type="ECO:0000313" key="2">
    <source>
        <dbReference type="EMBL" id="CAE8642175.1"/>
    </source>
</evidence>
<protein>
    <submittedName>
        <fullName evidence="2">Uncharacterized protein</fullName>
    </submittedName>
</protein>
<keyword evidence="3" id="KW-1185">Reference proteome</keyword>
<accession>A0A813HUP8</accession>
<evidence type="ECO:0000313" key="3">
    <source>
        <dbReference type="Proteomes" id="UP000654075"/>
    </source>
</evidence>
<proteinExistence type="predicted"/>
<comment type="caution">
    <text evidence="2">The sequence shown here is derived from an EMBL/GenBank/DDBJ whole genome shotgun (WGS) entry which is preliminary data.</text>
</comment>
<dbReference type="Proteomes" id="UP000654075">
    <property type="component" value="Unassembled WGS sequence"/>
</dbReference>
<name>A0A813HUP8_POLGL</name>
<feature type="compositionally biased region" description="Low complexity" evidence="1">
    <location>
        <begin position="97"/>
        <end position="106"/>
    </location>
</feature>
<sequence length="199" mass="21362">GSPFLMTSGSEQWISNTARLREAYHAAAEPFFKSYGGMLPRTWTSPRETWPVPPWVNQRVVTQGSSPRVSLPSSWWQPSGWRASPRELHASAPQTYSAASGSSHGHNGYRGCQGQSTYSAVQRPISQGHVLTPSPYRAASAHVSHPPPGSPAYGRDPASPCRGYGVMGRSPAPGIHYGGFSAADGTLPPTEDLTWPPPL</sequence>
<gene>
    <name evidence="2" type="ORF">PGLA1383_LOCUS56708</name>
</gene>
<feature type="region of interest" description="Disordered" evidence="1">
    <location>
        <begin position="138"/>
        <end position="157"/>
    </location>
</feature>